<comment type="caution">
    <text evidence="8">The sequence shown here is derived from an EMBL/GenBank/DDBJ whole genome shotgun (WGS) entry which is preliminary data.</text>
</comment>
<comment type="catalytic activity">
    <reaction evidence="1 7">
        <text>2-C-methyl-D-erythritol 4-phosphate + CTP + H(+) = 4-CDP-2-C-methyl-D-erythritol + diphosphate</text>
        <dbReference type="Rhea" id="RHEA:13429"/>
        <dbReference type="ChEBI" id="CHEBI:15378"/>
        <dbReference type="ChEBI" id="CHEBI:33019"/>
        <dbReference type="ChEBI" id="CHEBI:37563"/>
        <dbReference type="ChEBI" id="CHEBI:57823"/>
        <dbReference type="ChEBI" id="CHEBI:58262"/>
        <dbReference type="EC" id="2.7.7.60"/>
    </reaction>
</comment>
<name>A0A800NAP6_CYTFI</name>
<dbReference type="InterPro" id="IPR001228">
    <property type="entry name" value="IspD"/>
</dbReference>
<comment type="similarity">
    <text evidence="3 7">Belongs to the IspD/TarI cytidylyltransferase family. IspD subfamily.</text>
</comment>
<dbReference type="PANTHER" id="PTHR32125">
    <property type="entry name" value="2-C-METHYL-D-ERYTHRITOL 4-PHOSPHATE CYTIDYLYLTRANSFERASE, CHLOROPLASTIC"/>
    <property type="match status" value="1"/>
</dbReference>
<dbReference type="NCBIfam" id="TIGR00453">
    <property type="entry name" value="ispD"/>
    <property type="match status" value="1"/>
</dbReference>
<dbReference type="PANTHER" id="PTHR32125:SF4">
    <property type="entry name" value="2-C-METHYL-D-ERYTHRITOL 4-PHOSPHATE CYTIDYLYLTRANSFERASE, CHLOROPLASTIC"/>
    <property type="match status" value="1"/>
</dbReference>
<feature type="site" description="Positions MEP for the nucleophilic attack" evidence="7">
    <location>
        <position position="173"/>
    </location>
</feature>
<evidence type="ECO:0000313" key="8">
    <source>
        <dbReference type="EMBL" id="KAF0824018.1"/>
    </source>
</evidence>
<evidence type="ECO:0000256" key="2">
    <source>
        <dbReference type="ARBA" id="ARBA00004787"/>
    </source>
</evidence>
<comment type="function">
    <text evidence="7">Catalyzes the formation of 4-diphosphocytidyl-2-C-methyl-D-erythritol from CTP and 2-C-methyl-D-erythritol 4-phosphate (MEP).</text>
</comment>
<dbReference type="SUPFAM" id="SSF53448">
    <property type="entry name" value="Nucleotide-diphospho-sugar transferases"/>
    <property type="match status" value="1"/>
</dbReference>
<dbReference type="CDD" id="cd02516">
    <property type="entry name" value="CDP-ME_synthetase"/>
    <property type="match status" value="1"/>
</dbReference>
<feature type="site" description="Positions MEP for the nucleophilic attack" evidence="7">
    <location>
        <position position="229"/>
    </location>
</feature>
<dbReference type="Proteomes" id="UP000465778">
    <property type="component" value="Unassembled WGS sequence"/>
</dbReference>
<evidence type="ECO:0000256" key="3">
    <source>
        <dbReference type="ARBA" id="ARBA00009789"/>
    </source>
</evidence>
<keyword evidence="4 7" id="KW-0808">Transferase</keyword>
<evidence type="ECO:0000256" key="5">
    <source>
        <dbReference type="ARBA" id="ARBA00022695"/>
    </source>
</evidence>
<protein>
    <recommendedName>
        <fullName evidence="7">2-C-methyl-D-erythritol 4-phosphate cytidylyltransferase</fullName>
        <ecNumber evidence="7">2.7.7.60</ecNumber>
    </recommendedName>
    <alternativeName>
        <fullName evidence="7">4-diphosphocytidyl-2C-methyl-D-erythritol synthase</fullName>
    </alternativeName>
    <alternativeName>
        <fullName evidence="7">MEP cytidylyltransferase</fullName>
        <shortName evidence="7">MCT</shortName>
    </alternativeName>
</protein>
<keyword evidence="5 7" id="KW-0548">Nucleotidyltransferase</keyword>
<evidence type="ECO:0000313" key="9">
    <source>
        <dbReference type="Proteomes" id="UP000465778"/>
    </source>
</evidence>
<evidence type="ECO:0000256" key="6">
    <source>
        <dbReference type="ARBA" id="ARBA00023229"/>
    </source>
</evidence>
<evidence type="ECO:0000256" key="4">
    <source>
        <dbReference type="ARBA" id="ARBA00022679"/>
    </source>
</evidence>
<dbReference type="HAMAP" id="MF_00108">
    <property type="entry name" value="IspD"/>
    <property type="match status" value="1"/>
</dbReference>
<dbReference type="InterPro" id="IPR018294">
    <property type="entry name" value="ISPD_synthase_CS"/>
</dbReference>
<sequence length="249" mass="27665">MCREIDFPAFLPAFLRDRSHNMNYQVILPAAGQGKRMGAGKNKLLLEIGNVPVFIHTLRVFESDPECTDIVLAINLQDEEEMRALLKKHHITKVAAMVEGGKERQHSVYNAAKAASGEEVVLVHDAARPFITRDLLQPLVIAARDEGAAVLAVPLKDTVKKADGHLITETLERSCLWAVQTPQAFRVSSLLEAHRKAEEDGFLGTDDASLMERLGKEVVIVEGSYDNIKLTTPEDIYFAEAIIKKRSHM</sequence>
<keyword evidence="6 7" id="KW-0414">Isoprene biosynthesis</keyword>
<dbReference type="FunFam" id="3.90.550.10:FF:000003">
    <property type="entry name" value="2-C-methyl-D-erythritol 4-phosphate cytidylyltransferase"/>
    <property type="match status" value="1"/>
</dbReference>
<dbReference type="UniPathway" id="UPA00056">
    <property type="reaction ID" value="UER00093"/>
</dbReference>
<dbReference type="EC" id="2.7.7.60" evidence="7"/>
<proteinExistence type="inferred from homology"/>
<dbReference type="InterPro" id="IPR034683">
    <property type="entry name" value="IspD/TarI"/>
</dbReference>
<evidence type="ECO:0000256" key="7">
    <source>
        <dbReference type="HAMAP-Rule" id="MF_00108"/>
    </source>
</evidence>
<dbReference type="PROSITE" id="PS01295">
    <property type="entry name" value="ISPD"/>
    <property type="match status" value="1"/>
</dbReference>
<dbReference type="Pfam" id="PF01128">
    <property type="entry name" value="IspD"/>
    <property type="match status" value="1"/>
</dbReference>
<feature type="site" description="Transition state stabilizer" evidence="7">
    <location>
        <position position="43"/>
    </location>
</feature>
<dbReference type="Gene3D" id="3.90.550.10">
    <property type="entry name" value="Spore Coat Polysaccharide Biosynthesis Protein SpsA, Chain A"/>
    <property type="match status" value="1"/>
</dbReference>
<dbReference type="InterPro" id="IPR029044">
    <property type="entry name" value="Nucleotide-diphossugar_trans"/>
</dbReference>
<dbReference type="AlphaFoldDB" id="A0A800NAP6"/>
<feature type="site" description="Transition state stabilizer" evidence="7">
    <location>
        <position position="36"/>
    </location>
</feature>
<organism evidence="8 9">
    <name type="scientific">Cytobacillus firmus</name>
    <name type="common">Bacillus firmus</name>
    <dbReference type="NCBI Taxonomy" id="1399"/>
    <lineage>
        <taxon>Bacteria</taxon>
        <taxon>Bacillati</taxon>
        <taxon>Bacillota</taxon>
        <taxon>Bacilli</taxon>
        <taxon>Bacillales</taxon>
        <taxon>Bacillaceae</taxon>
        <taxon>Cytobacillus</taxon>
    </lineage>
</organism>
<reference evidence="8 9" key="1">
    <citation type="journal article" date="2020" name="G3 (Bethesda)">
        <title>Whole Genome Sequencing and Comparative Genomics of Two Nematicidal Bacillus Strains Reveals a Wide Range of Possible Virulence Factors.</title>
        <authorList>
            <person name="Susic N."/>
            <person name="Janezic S."/>
            <person name="Rupnik M."/>
            <person name="Geric Stare B."/>
        </authorList>
    </citation>
    <scope>NUCLEOTIDE SEQUENCE [LARGE SCALE GENOMIC DNA]</scope>
    <source>
        <strain evidence="8 9">I-1582</strain>
    </source>
</reference>
<comment type="pathway">
    <text evidence="2 7">Isoprenoid biosynthesis; isopentenyl diphosphate biosynthesis via DXP pathway; isopentenyl diphosphate from 1-deoxy-D-xylulose 5-phosphate: step 2/6.</text>
</comment>
<gene>
    <name evidence="7" type="primary">ispD</name>
    <name evidence="8" type="ORF">KIS1582_2113</name>
</gene>
<dbReference type="InterPro" id="IPR050088">
    <property type="entry name" value="IspD/TarI_cytidylyltransf_bact"/>
</dbReference>
<accession>A0A800NAP6</accession>
<evidence type="ECO:0000256" key="1">
    <source>
        <dbReference type="ARBA" id="ARBA00001282"/>
    </source>
</evidence>
<dbReference type="GO" id="GO:0019288">
    <property type="term" value="P:isopentenyl diphosphate biosynthetic process, methylerythritol 4-phosphate pathway"/>
    <property type="evidence" value="ECO:0007669"/>
    <property type="project" value="UniProtKB-UniRule"/>
</dbReference>
<dbReference type="EMBL" id="VDEM01000020">
    <property type="protein sequence ID" value="KAF0824018.1"/>
    <property type="molecule type" value="Genomic_DNA"/>
</dbReference>
<dbReference type="GO" id="GO:0050518">
    <property type="term" value="F:2-C-methyl-D-erythritol 4-phosphate cytidylyltransferase activity"/>
    <property type="evidence" value="ECO:0007669"/>
    <property type="project" value="UniProtKB-UniRule"/>
</dbReference>